<keyword evidence="2" id="KW-0808">Transferase</keyword>
<dbReference type="AlphaFoldDB" id="A0A6J4KAH2"/>
<dbReference type="GO" id="GO:0009029">
    <property type="term" value="F:lipid-A 4'-kinase activity"/>
    <property type="evidence" value="ECO:0007669"/>
    <property type="project" value="UniProtKB-EC"/>
</dbReference>
<evidence type="ECO:0000313" key="2">
    <source>
        <dbReference type="EMBL" id="CAA9300510.1"/>
    </source>
</evidence>
<feature type="compositionally biased region" description="Basic residues" evidence="1">
    <location>
        <begin position="10"/>
        <end position="20"/>
    </location>
</feature>
<dbReference type="EMBL" id="CADCTX010000091">
    <property type="protein sequence ID" value="CAA9300510.1"/>
    <property type="molecule type" value="Genomic_DNA"/>
</dbReference>
<evidence type="ECO:0000256" key="1">
    <source>
        <dbReference type="SAM" id="MobiDB-lite"/>
    </source>
</evidence>
<feature type="region of interest" description="Disordered" evidence="1">
    <location>
        <begin position="58"/>
        <end position="82"/>
    </location>
</feature>
<organism evidence="2">
    <name type="scientific">uncultured Gemmatimonadaceae bacterium</name>
    <dbReference type="NCBI Taxonomy" id="246130"/>
    <lineage>
        <taxon>Bacteria</taxon>
        <taxon>Pseudomonadati</taxon>
        <taxon>Gemmatimonadota</taxon>
        <taxon>Gemmatimonadia</taxon>
        <taxon>Gemmatimonadales</taxon>
        <taxon>Gemmatimonadaceae</taxon>
        <taxon>environmental samples</taxon>
    </lineage>
</organism>
<proteinExistence type="predicted"/>
<sequence length="82" mass="9320">RRGAPLSRSPRLRRGRRRAAGGRGGARGRDAALHAEGRREARPLVAGRGTPVMVCFSARHRRAGRRRARARRRRRAPPRRRL</sequence>
<keyword evidence="2" id="KW-0418">Kinase</keyword>
<feature type="region of interest" description="Disordered" evidence="1">
    <location>
        <begin position="1"/>
        <end position="45"/>
    </location>
</feature>
<name>A0A6J4KAH2_9BACT</name>
<feature type="compositionally biased region" description="Basic and acidic residues" evidence="1">
    <location>
        <begin position="27"/>
        <end position="42"/>
    </location>
</feature>
<protein>
    <submittedName>
        <fullName evidence="2">Tetraacyldisaccharide 4'-kinase</fullName>
        <ecNumber evidence="2">2.7.1.130</ecNumber>
    </submittedName>
</protein>
<feature type="non-terminal residue" evidence="2">
    <location>
        <position position="82"/>
    </location>
</feature>
<dbReference type="EC" id="2.7.1.130" evidence="2"/>
<gene>
    <name evidence="2" type="ORF">AVDCRST_MAG40-325</name>
</gene>
<reference evidence="2" key="1">
    <citation type="submission" date="2020-02" db="EMBL/GenBank/DDBJ databases">
        <authorList>
            <person name="Meier V. D."/>
        </authorList>
    </citation>
    <scope>NUCLEOTIDE SEQUENCE</scope>
    <source>
        <strain evidence="2">AVDCRST_MAG40</strain>
    </source>
</reference>
<accession>A0A6J4KAH2</accession>
<feature type="non-terminal residue" evidence="2">
    <location>
        <position position="1"/>
    </location>
</feature>